<evidence type="ECO:0000256" key="5">
    <source>
        <dbReference type="SAM" id="MobiDB-lite"/>
    </source>
</evidence>
<dbReference type="CDD" id="cd14014">
    <property type="entry name" value="STKc_PknB_like"/>
    <property type="match status" value="1"/>
</dbReference>
<evidence type="ECO:0000256" key="3">
    <source>
        <dbReference type="ARBA" id="ARBA00022777"/>
    </source>
</evidence>
<dbReference type="PANTHER" id="PTHR43289">
    <property type="entry name" value="MITOGEN-ACTIVATED PROTEIN KINASE KINASE KINASE 20-RELATED"/>
    <property type="match status" value="1"/>
</dbReference>
<protein>
    <submittedName>
        <fullName evidence="8">Serine/threonine protein kinase</fullName>
    </submittedName>
</protein>
<evidence type="ECO:0000256" key="1">
    <source>
        <dbReference type="ARBA" id="ARBA00022679"/>
    </source>
</evidence>
<feature type="region of interest" description="Disordered" evidence="5">
    <location>
        <begin position="1"/>
        <end position="21"/>
    </location>
</feature>
<feature type="compositionally biased region" description="Basic and acidic residues" evidence="5">
    <location>
        <begin position="470"/>
        <end position="481"/>
    </location>
</feature>
<dbReference type="Proteomes" id="UP000031599">
    <property type="component" value="Unassembled WGS sequence"/>
</dbReference>
<dbReference type="InterPro" id="IPR008266">
    <property type="entry name" value="Tyr_kinase_AS"/>
</dbReference>
<feature type="compositionally biased region" description="Pro residues" evidence="5">
    <location>
        <begin position="458"/>
        <end position="467"/>
    </location>
</feature>
<dbReference type="InterPro" id="IPR011009">
    <property type="entry name" value="Kinase-like_dom_sf"/>
</dbReference>
<comment type="caution">
    <text evidence="8">The sequence shown here is derived from an EMBL/GenBank/DDBJ whole genome shotgun (WGS) entry which is preliminary data.</text>
</comment>
<reference evidence="8 9" key="1">
    <citation type="submission" date="2014-12" db="EMBL/GenBank/DDBJ databases">
        <title>Genome assembly of Enhygromyxa salina DSM 15201.</title>
        <authorList>
            <person name="Sharma G."/>
            <person name="Subramanian S."/>
        </authorList>
    </citation>
    <scope>NUCLEOTIDE SEQUENCE [LARGE SCALE GENOMIC DNA]</scope>
    <source>
        <strain evidence="8 9">DSM 15201</strain>
    </source>
</reference>
<keyword evidence="1" id="KW-0808">Transferase</keyword>
<dbReference type="GO" id="GO:0005524">
    <property type="term" value="F:ATP binding"/>
    <property type="evidence" value="ECO:0007669"/>
    <property type="project" value="UniProtKB-KW"/>
</dbReference>
<evidence type="ECO:0000256" key="4">
    <source>
        <dbReference type="ARBA" id="ARBA00022840"/>
    </source>
</evidence>
<keyword evidence="4" id="KW-0067">ATP-binding</keyword>
<sequence>MLDSSANANPGSGPEGDPSQASRVLGKYQLLRLLARGGMGEVYLARLPGELGFEKLLVVKTIRPDLAADPRFVELFAAEAKTAVGLSHPNITPIYELGRADDGTLYTAMGWVDGPSLSLLGERLRELNRSLPLDAALFIVREILDGLAHAHSPGRDRQPVVHRDVTPRNVLVDRSGRVQIVDFGIAKPANTEAVGAMGSAGYMAPEQARGELVDPRADVFSVGCVLYELVTGERAIASEGVWMVPELDEVPPQLHPLLERALAIDPESRFADADRFLRALAPILAELAPVFATRDLAAILRELFPDDWQTEAHDPSDGSHTPATQITGAVKTFATRLRPTTTPELGTDPELGLARAVSLALAVDPPPLHDATSGQANRPPPNDAKPGQAVPLAVDADGEPPRRRAALWSWPAVVVVLGSVGLIVQLAGAIGYAVARSERSTTDQAAASGRPDGLKPTDPQPTDPQPPADVAHDRVTPDLPRDSAPALVPDPPPPSPTTLALRITPANARVWVDRQALAGPPFLVQLSGDAIRELVVEHDGHHPKTLALDPRALPPDPIVITLAPLALAQLSVVAPSVSWAEVWLDGAKIGTTPLTDKTVREGRHKLQVRCTAAVCGEDRMLLERNIQLRAGRATKVAL</sequence>
<dbReference type="Gene3D" id="1.10.510.10">
    <property type="entry name" value="Transferase(Phosphotransferase) domain 1"/>
    <property type="match status" value="1"/>
</dbReference>
<name>A0A0C1ZKX1_9BACT</name>
<dbReference type="Pfam" id="PF00069">
    <property type="entry name" value="Pkinase"/>
    <property type="match status" value="1"/>
</dbReference>
<dbReference type="PROSITE" id="PS50011">
    <property type="entry name" value="PROTEIN_KINASE_DOM"/>
    <property type="match status" value="1"/>
</dbReference>
<evidence type="ECO:0000259" key="7">
    <source>
        <dbReference type="PROSITE" id="PS50011"/>
    </source>
</evidence>
<evidence type="ECO:0000313" key="8">
    <source>
        <dbReference type="EMBL" id="KIG18179.1"/>
    </source>
</evidence>
<accession>A0A0C1ZKX1</accession>
<dbReference type="SUPFAM" id="SSF56112">
    <property type="entry name" value="Protein kinase-like (PK-like)"/>
    <property type="match status" value="1"/>
</dbReference>
<feature type="domain" description="Protein kinase" evidence="7">
    <location>
        <begin position="28"/>
        <end position="284"/>
    </location>
</feature>
<feature type="compositionally biased region" description="Polar residues" evidence="5">
    <location>
        <begin position="1"/>
        <end position="10"/>
    </location>
</feature>
<feature type="region of interest" description="Disordered" evidence="5">
    <location>
        <begin position="364"/>
        <end position="396"/>
    </location>
</feature>
<dbReference type="InterPro" id="IPR000719">
    <property type="entry name" value="Prot_kinase_dom"/>
</dbReference>
<keyword evidence="6" id="KW-1133">Transmembrane helix</keyword>
<evidence type="ECO:0000313" key="9">
    <source>
        <dbReference type="Proteomes" id="UP000031599"/>
    </source>
</evidence>
<dbReference type="Gene3D" id="3.30.200.20">
    <property type="entry name" value="Phosphorylase Kinase, domain 1"/>
    <property type="match status" value="1"/>
</dbReference>
<keyword evidence="6" id="KW-0812">Transmembrane</keyword>
<keyword evidence="3 8" id="KW-0418">Kinase</keyword>
<dbReference type="PANTHER" id="PTHR43289:SF6">
    <property type="entry name" value="SERINE_THREONINE-PROTEIN KINASE NEKL-3"/>
    <property type="match status" value="1"/>
</dbReference>
<gene>
    <name evidence="8" type="ORF">DB30_01683</name>
</gene>
<feature type="region of interest" description="Disordered" evidence="5">
    <location>
        <begin position="436"/>
        <end position="498"/>
    </location>
</feature>
<feature type="transmembrane region" description="Helical" evidence="6">
    <location>
        <begin position="408"/>
        <end position="434"/>
    </location>
</feature>
<dbReference type="GO" id="GO:0004674">
    <property type="term" value="F:protein serine/threonine kinase activity"/>
    <property type="evidence" value="ECO:0007669"/>
    <property type="project" value="UniProtKB-KW"/>
</dbReference>
<organism evidence="8 9">
    <name type="scientific">Enhygromyxa salina</name>
    <dbReference type="NCBI Taxonomy" id="215803"/>
    <lineage>
        <taxon>Bacteria</taxon>
        <taxon>Pseudomonadati</taxon>
        <taxon>Myxococcota</taxon>
        <taxon>Polyangia</taxon>
        <taxon>Nannocystales</taxon>
        <taxon>Nannocystaceae</taxon>
        <taxon>Enhygromyxa</taxon>
    </lineage>
</organism>
<proteinExistence type="predicted"/>
<keyword evidence="2" id="KW-0547">Nucleotide-binding</keyword>
<evidence type="ECO:0000256" key="6">
    <source>
        <dbReference type="SAM" id="Phobius"/>
    </source>
</evidence>
<dbReference type="AlphaFoldDB" id="A0A0C1ZKX1"/>
<dbReference type="PROSITE" id="PS00109">
    <property type="entry name" value="PROTEIN_KINASE_TYR"/>
    <property type="match status" value="1"/>
</dbReference>
<dbReference type="RefSeq" id="WP_205632928.1">
    <property type="nucleotide sequence ID" value="NZ_JMCC02000014.1"/>
</dbReference>
<evidence type="ECO:0000256" key="2">
    <source>
        <dbReference type="ARBA" id="ARBA00022741"/>
    </source>
</evidence>
<keyword evidence="8" id="KW-0723">Serine/threonine-protein kinase</keyword>
<dbReference type="EMBL" id="JMCC02000014">
    <property type="protein sequence ID" value="KIG18179.1"/>
    <property type="molecule type" value="Genomic_DNA"/>
</dbReference>
<keyword evidence="6" id="KW-0472">Membrane</keyword>